<dbReference type="AlphaFoldDB" id="A0A4Q0VKY7"/>
<keyword evidence="1" id="KW-0472">Membrane</keyword>
<reference evidence="2 3" key="1">
    <citation type="journal article" date="2019" name="Int. J. Syst. Evol. Microbiol.">
        <title>Anaerobacillus alkaliphilus sp. nov., a novel alkaliphilic and moderately halophilic bacterium.</title>
        <authorList>
            <person name="Borsodi A.K."/>
            <person name="Aszalos J.M."/>
            <person name="Bihari P."/>
            <person name="Nagy I."/>
            <person name="Schumann P."/>
            <person name="Sproer C."/>
            <person name="Kovacs A.L."/>
            <person name="Boka K."/>
            <person name="Dobosy P."/>
            <person name="Ovari M."/>
            <person name="Szili-Kovacs T."/>
            <person name="Toth E."/>
        </authorList>
    </citation>
    <scope>NUCLEOTIDE SEQUENCE [LARGE SCALE GENOMIC DNA]</scope>
    <source>
        <strain evidence="2 3">B16-10</strain>
    </source>
</reference>
<accession>A0A4Q0VKY7</accession>
<name>A0A4Q0VKY7_9BACI</name>
<evidence type="ECO:0000256" key="1">
    <source>
        <dbReference type="SAM" id="Phobius"/>
    </source>
</evidence>
<keyword evidence="1" id="KW-0812">Transmembrane</keyword>
<dbReference type="RefSeq" id="WP_129080772.1">
    <property type="nucleotide sequence ID" value="NZ_QOUX01000050.1"/>
</dbReference>
<keyword evidence="3" id="KW-1185">Reference proteome</keyword>
<evidence type="ECO:0000313" key="3">
    <source>
        <dbReference type="Proteomes" id="UP000290649"/>
    </source>
</evidence>
<feature type="transmembrane region" description="Helical" evidence="1">
    <location>
        <begin position="299"/>
        <end position="322"/>
    </location>
</feature>
<dbReference type="PANTHER" id="PTHR37305">
    <property type="entry name" value="INTEGRAL MEMBRANE PROTEIN-RELATED"/>
    <property type="match status" value="1"/>
</dbReference>
<dbReference type="GO" id="GO:0005886">
    <property type="term" value="C:plasma membrane"/>
    <property type="evidence" value="ECO:0007669"/>
    <property type="project" value="UniProtKB-SubCell"/>
</dbReference>
<evidence type="ECO:0000313" key="2">
    <source>
        <dbReference type="EMBL" id="RXI95541.1"/>
    </source>
</evidence>
<dbReference type="OrthoDB" id="8613028at2"/>
<dbReference type="PANTHER" id="PTHR37305:SF2">
    <property type="entry name" value="BACITRACIN TRANSPORT PERMEASE PROTEIN BCRB"/>
    <property type="match status" value="1"/>
</dbReference>
<organism evidence="2 3">
    <name type="scientific">Anaerobacillus alkaliphilus</name>
    <dbReference type="NCBI Taxonomy" id="1548597"/>
    <lineage>
        <taxon>Bacteria</taxon>
        <taxon>Bacillati</taxon>
        <taxon>Bacillota</taxon>
        <taxon>Bacilli</taxon>
        <taxon>Bacillales</taxon>
        <taxon>Bacillaceae</taxon>
        <taxon>Anaerobacillus</taxon>
    </lineage>
</organism>
<dbReference type="EMBL" id="QOUX01000050">
    <property type="protein sequence ID" value="RXI95541.1"/>
    <property type="molecule type" value="Genomic_DNA"/>
</dbReference>
<sequence>MIKLVQNELLKLVSKKKLIVITLIIIALISMFTYAQLKQAERTMERYNTSDWRTTIELQIADTKDRLNSNRVTSEERRQQLEVRIQQQQYYLDHDINPLEPGAPSFMRGFLESAVHMLLPLLIMIIAADLVSSEHSLGTVKLLLTRPVKRWKILLSKYITLVLAVSLVLFIFGFFSFFISGFVFGYSGWSAPVIMGFQASDGILHTANVILVSQWQYLLMAFGLAWFVTLVVGTLSFMLSVIIRSTAAGMGIMLALLISGTILSGMVSDWETAKYLFMVNMNLTQYLTGLTPPIEGMSLLFSFTVLLVWGIAAIFISFTTFIRRDVF</sequence>
<dbReference type="GO" id="GO:0140359">
    <property type="term" value="F:ABC-type transporter activity"/>
    <property type="evidence" value="ECO:0007669"/>
    <property type="project" value="InterPro"/>
</dbReference>
<keyword evidence="1" id="KW-1133">Transmembrane helix</keyword>
<dbReference type="Proteomes" id="UP000290649">
    <property type="component" value="Unassembled WGS sequence"/>
</dbReference>
<feature type="transmembrane region" description="Helical" evidence="1">
    <location>
        <begin position="217"/>
        <end position="243"/>
    </location>
</feature>
<feature type="transmembrane region" description="Helical" evidence="1">
    <location>
        <begin position="158"/>
        <end position="186"/>
    </location>
</feature>
<dbReference type="Pfam" id="PF12679">
    <property type="entry name" value="ABC2_membrane_2"/>
    <property type="match status" value="1"/>
</dbReference>
<protein>
    <submittedName>
        <fullName evidence="2">ABC transporter permease</fullName>
    </submittedName>
</protein>
<feature type="transmembrane region" description="Helical" evidence="1">
    <location>
        <begin position="250"/>
        <end position="268"/>
    </location>
</feature>
<proteinExistence type="predicted"/>
<comment type="caution">
    <text evidence="2">The sequence shown here is derived from an EMBL/GenBank/DDBJ whole genome shotgun (WGS) entry which is preliminary data.</text>
</comment>
<feature type="transmembrane region" description="Helical" evidence="1">
    <location>
        <begin position="18"/>
        <end position="37"/>
    </location>
</feature>
<gene>
    <name evidence="2" type="ORF">DS745_24115</name>
</gene>